<evidence type="ECO:0000256" key="4">
    <source>
        <dbReference type="ARBA" id="ARBA00022491"/>
    </source>
</evidence>
<gene>
    <name evidence="12" type="ORF">TeGR_g6736</name>
</gene>
<keyword evidence="6" id="KW-0156">Chromatin regulator</keyword>
<comment type="similarity">
    <text evidence="2">Belongs to the histone deacetylase family. HD type 2 subfamily.</text>
</comment>
<dbReference type="Gene3D" id="3.40.800.20">
    <property type="entry name" value="Histone deacetylase domain"/>
    <property type="match status" value="1"/>
</dbReference>
<evidence type="ECO:0000256" key="10">
    <source>
        <dbReference type="SAM" id="MobiDB-lite"/>
    </source>
</evidence>
<feature type="domain" description="Histone deacetylase" evidence="11">
    <location>
        <begin position="101"/>
        <end position="408"/>
    </location>
</feature>
<comment type="caution">
    <text evidence="12">The sequence shown here is derived from an EMBL/GenBank/DDBJ whole genome shotgun (WGS) entry which is preliminary data.</text>
</comment>
<evidence type="ECO:0000259" key="11">
    <source>
        <dbReference type="Pfam" id="PF00850"/>
    </source>
</evidence>
<dbReference type="Pfam" id="PF00850">
    <property type="entry name" value="Hist_deacetyl"/>
    <property type="match status" value="1"/>
</dbReference>
<dbReference type="SUPFAM" id="SSF52768">
    <property type="entry name" value="Arginase/deacetylase"/>
    <property type="match status" value="1"/>
</dbReference>
<feature type="region of interest" description="Disordered" evidence="10">
    <location>
        <begin position="1"/>
        <end position="71"/>
    </location>
</feature>
<evidence type="ECO:0000256" key="2">
    <source>
        <dbReference type="ARBA" id="ARBA00007738"/>
    </source>
</evidence>
<keyword evidence="13" id="KW-1185">Reference proteome</keyword>
<dbReference type="EC" id="3.5.1.98" evidence="3"/>
<sequence length="538" mass="57455">MSFGAHQAPSSPSGVLGQLPSVKYQMSDSYKTKASSLDGPQDPPPSTPPRTSSTPSFMSPSTPGLAQDPSLSGPLHLFYDASLSTSHVPQKQEHSFDTDFEVPGRVSAIMRQLRAMPDYETLFREFAESNIVAEGGRLQDARSLSMTHSGNYLAELATIPTLSNTQLRELELKYLQDVFLSPSTYGAAITCVSGVVEAVRRACAPASSPVALAISRPPGHHACCNAASGFCFLNNVAVAARQALHLGWAGRVVILDWDIHHGNGTQDLTYRDGNILYVSMHRGGVGGNFYPKTGAPSETGGAGAADGTNINVAWTHPGMTDVDYACAWTEIVLPAIHAFDADLVLVSSGLDAAKGDPIGDCSLSPNFYHLMTRSLLTLIDLERTKLAVVLEGGYNLDVIPACMEAIACALAGVPLPARLANPGKDALRIPLTSDRLVRARVVMADLWNWFDKDTRRRGNTQLGKGVVATVNRTIRALQLCDRYKDKDGSGGAFRPVVEQADDGLVIKTRKQRGAGGKGGGKDDDVVDMLGKLDLGNRK</sequence>
<organism evidence="12 13">
    <name type="scientific">Tetraparma gracilis</name>
    <dbReference type="NCBI Taxonomy" id="2962635"/>
    <lineage>
        <taxon>Eukaryota</taxon>
        <taxon>Sar</taxon>
        <taxon>Stramenopiles</taxon>
        <taxon>Ochrophyta</taxon>
        <taxon>Bolidophyceae</taxon>
        <taxon>Parmales</taxon>
        <taxon>Triparmaceae</taxon>
        <taxon>Tetraparma</taxon>
    </lineage>
</organism>
<dbReference type="CDD" id="cd09992">
    <property type="entry name" value="HDAC_classII"/>
    <property type="match status" value="1"/>
</dbReference>
<evidence type="ECO:0000313" key="12">
    <source>
        <dbReference type="EMBL" id="GMI21041.1"/>
    </source>
</evidence>
<reference evidence="12 13" key="1">
    <citation type="journal article" date="2023" name="Commun. Biol.">
        <title>Genome analysis of Parmales, the sister group of diatoms, reveals the evolutionary specialization of diatoms from phago-mixotrophs to photoautotrophs.</title>
        <authorList>
            <person name="Ban H."/>
            <person name="Sato S."/>
            <person name="Yoshikawa S."/>
            <person name="Yamada K."/>
            <person name="Nakamura Y."/>
            <person name="Ichinomiya M."/>
            <person name="Sato N."/>
            <person name="Blanc-Mathieu R."/>
            <person name="Endo H."/>
            <person name="Kuwata A."/>
            <person name="Ogata H."/>
        </authorList>
    </citation>
    <scope>NUCLEOTIDE SEQUENCE [LARGE SCALE GENOMIC DNA]</scope>
</reference>
<evidence type="ECO:0000256" key="1">
    <source>
        <dbReference type="ARBA" id="ARBA00004123"/>
    </source>
</evidence>
<evidence type="ECO:0000313" key="13">
    <source>
        <dbReference type="Proteomes" id="UP001165060"/>
    </source>
</evidence>
<keyword evidence="8" id="KW-0804">Transcription</keyword>
<proteinExistence type="inferred from homology"/>
<evidence type="ECO:0000256" key="3">
    <source>
        <dbReference type="ARBA" id="ARBA00012111"/>
    </source>
</evidence>
<accession>A0ABQ6M7H5</accession>
<feature type="compositionally biased region" description="Polar residues" evidence="10">
    <location>
        <begin position="24"/>
        <end position="35"/>
    </location>
</feature>
<name>A0ABQ6M7H5_9STRA</name>
<evidence type="ECO:0000256" key="7">
    <source>
        <dbReference type="ARBA" id="ARBA00023015"/>
    </source>
</evidence>
<feature type="compositionally biased region" description="Low complexity" evidence="10">
    <location>
        <begin position="49"/>
        <end position="63"/>
    </location>
</feature>
<evidence type="ECO:0000256" key="6">
    <source>
        <dbReference type="ARBA" id="ARBA00022853"/>
    </source>
</evidence>
<dbReference type="InterPro" id="IPR037138">
    <property type="entry name" value="His_deacetylse_dom_sf"/>
</dbReference>
<dbReference type="PANTHER" id="PTHR10625">
    <property type="entry name" value="HISTONE DEACETYLASE HDAC1-RELATED"/>
    <property type="match status" value="1"/>
</dbReference>
<dbReference type="Proteomes" id="UP001165060">
    <property type="component" value="Unassembled WGS sequence"/>
</dbReference>
<comment type="subcellular location">
    <subcellularLocation>
        <location evidence="1">Nucleus</location>
    </subcellularLocation>
</comment>
<evidence type="ECO:0000256" key="8">
    <source>
        <dbReference type="ARBA" id="ARBA00023163"/>
    </source>
</evidence>
<keyword evidence="9" id="KW-0539">Nucleus</keyword>
<dbReference type="PANTHER" id="PTHR10625:SF5">
    <property type="entry name" value="HISTONE DEACETYLASE"/>
    <property type="match status" value="1"/>
</dbReference>
<evidence type="ECO:0000256" key="5">
    <source>
        <dbReference type="ARBA" id="ARBA00022801"/>
    </source>
</evidence>
<dbReference type="InterPro" id="IPR023801">
    <property type="entry name" value="His_deacetylse_dom"/>
</dbReference>
<dbReference type="EMBL" id="BRYB01000035">
    <property type="protein sequence ID" value="GMI21041.1"/>
    <property type="molecule type" value="Genomic_DNA"/>
</dbReference>
<protein>
    <recommendedName>
        <fullName evidence="3">histone deacetylase</fullName>
        <ecNumber evidence="3">3.5.1.98</ecNumber>
    </recommendedName>
</protein>
<keyword evidence="4" id="KW-0678">Repressor</keyword>
<dbReference type="InterPro" id="IPR000286">
    <property type="entry name" value="HDACs"/>
</dbReference>
<keyword evidence="7" id="KW-0805">Transcription regulation</keyword>
<dbReference type="PRINTS" id="PR01270">
    <property type="entry name" value="HDASUPER"/>
</dbReference>
<dbReference type="InterPro" id="IPR023696">
    <property type="entry name" value="Ureohydrolase_dom_sf"/>
</dbReference>
<keyword evidence="5" id="KW-0378">Hydrolase</keyword>
<evidence type="ECO:0000256" key="9">
    <source>
        <dbReference type="ARBA" id="ARBA00023242"/>
    </source>
</evidence>